<keyword evidence="2" id="KW-1185">Reference proteome</keyword>
<evidence type="ECO:0000313" key="2">
    <source>
        <dbReference type="Proteomes" id="UP000751614"/>
    </source>
</evidence>
<dbReference type="EMBL" id="VCNI01000001">
    <property type="protein sequence ID" value="TMU55974.1"/>
    <property type="molecule type" value="Genomic_DNA"/>
</dbReference>
<protein>
    <submittedName>
        <fullName evidence="1">Uncharacterized protein</fullName>
    </submittedName>
</protein>
<dbReference type="InterPro" id="IPR045607">
    <property type="entry name" value="DUF6452"/>
</dbReference>
<dbReference type="RefSeq" id="WP_138831933.1">
    <property type="nucleotide sequence ID" value="NZ_VCNI01000001.1"/>
</dbReference>
<evidence type="ECO:0000313" key="1">
    <source>
        <dbReference type="EMBL" id="TMU55974.1"/>
    </source>
</evidence>
<accession>A0ABY2WN80</accession>
<gene>
    <name evidence="1" type="ORF">FGG15_00055</name>
</gene>
<organism evidence="1 2">
    <name type="scientific">Flagellimonas algicola</name>
    <dbReference type="NCBI Taxonomy" id="2583815"/>
    <lineage>
        <taxon>Bacteria</taxon>
        <taxon>Pseudomonadati</taxon>
        <taxon>Bacteroidota</taxon>
        <taxon>Flavobacteriia</taxon>
        <taxon>Flavobacteriales</taxon>
        <taxon>Flavobacteriaceae</taxon>
        <taxon>Flagellimonas</taxon>
    </lineage>
</organism>
<comment type="caution">
    <text evidence="1">The sequence shown here is derived from an EMBL/GenBank/DDBJ whole genome shotgun (WGS) entry which is preliminary data.</text>
</comment>
<sequence>MKKVLPSLLIAFLLIYSASCEKDDICVDGDTPLLIIGFYDVENTEEFKEVPSIRINSLDIDSVLENDSFTDRSDSPDSLLVPLRIADTSTTYELIMDSAADADTGEETGNSDAITINYGVQETYVSKACGFVANFDNLTVTIPDSDTNWIQNITIEQETVANSNSIHVKVFH</sequence>
<reference evidence="1 2" key="1">
    <citation type="submission" date="2019-05" db="EMBL/GenBank/DDBJ databases">
        <title>Flagellimonas sp. AsT0115, sp. nov., isolated from a marine red algae, Asparagopsis taxiformis.</title>
        <authorList>
            <person name="Kim J."/>
            <person name="Jeong S.E."/>
            <person name="Jeon C.O."/>
        </authorList>
    </citation>
    <scope>NUCLEOTIDE SEQUENCE [LARGE SCALE GENOMIC DNA]</scope>
    <source>
        <strain evidence="1 2">AsT0115</strain>
    </source>
</reference>
<proteinExistence type="predicted"/>
<name>A0ABY2WN80_9FLAO</name>
<dbReference type="Proteomes" id="UP000751614">
    <property type="component" value="Unassembled WGS sequence"/>
</dbReference>
<dbReference type="Pfam" id="PF20050">
    <property type="entry name" value="DUF6452"/>
    <property type="match status" value="1"/>
</dbReference>